<dbReference type="InterPro" id="IPR050561">
    <property type="entry name" value="PTP"/>
</dbReference>
<accession>A0A4P9YGU9</accession>
<dbReference type="Pfam" id="PF14566">
    <property type="entry name" value="PTPlike_phytase"/>
    <property type="match status" value="2"/>
</dbReference>
<evidence type="ECO:0000256" key="1">
    <source>
        <dbReference type="SAM" id="MobiDB-lite"/>
    </source>
</evidence>
<evidence type="ECO:0000313" key="2">
    <source>
        <dbReference type="EMBL" id="RKP17881.1"/>
    </source>
</evidence>
<feature type="compositionally biased region" description="Basic and acidic residues" evidence="1">
    <location>
        <begin position="1282"/>
        <end position="1291"/>
    </location>
</feature>
<proteinExistence type="predicted"/>
<evidence type="ECO:0000313" key="3">
    <source>
        <dbReference type="Proteomes" id="UP000281549"/>
    </source>
</evidence>
<feature type="compositionally biased region" description="Acidic residues" evidence="1">
    <location>
        <begin position="1292"/>
        <end position="1308"/>
    </location>
</feature>
<dbReference type="InterPro" id="IPR029021">
    <property type="entry name" value="Prot-tyrosine_phosphatase-like"/>
</dbReference>
<feature type="region of interest" description="Disordered" evidence="1">
    <location>
        <begin position="1281"/>
        <end position="1313"/>
    </location>
</feature>
<dbReference type="Gene3D" id="3.40.50.11350">
    <property type="match status" value="1"/>
</dbReference>
<dbReference type="SMART" id="SM01301">
    <property type="entry name" value="PTPlike_phytase"/>
    <property type="match status" value="2"/>
</dbReference>
<dbReference type="EMBL" id="ML005641">
    <property type="protein sequence ID" value="RKP17881.1"/>
    <property type="molecule type" value="Genomic_DNA"/>
</dbReference>
<reference evidence="3" key="1">
    <citation type="journal article" date="2018" name="Nat. Microbiol.">
        <title>Leveraging single-cell genomics to expand the fungal tree of life.</title>
        <authorList>
            <person name="Ahrendt S.R."/>
            <person name="Quandt C.A."/>
            <person name="Ciobanu D."/>
            <person name="Clum A."/>
            <person name="Salamov A."/>
            <person name="Andreopoulos B."/>
            <person name="Cheng J.F."/>
            <person name="Woyke T."/>
            <person name="Pelin A."/>
            <person name="Henrissat B."/>
            <person name="Reynolds N.K."/>
            <person name="Benny G.L."/>
            <person name="Smith M.E."/>
            <person name="James T.Y."/>
            <person name="Grigoriev I.V."/>
        </authorList>
    </citation>
    <scope>NUCLEOTIDE SEQUENCE [LARGE SCALE GENOMIC DNA]</scope>
    <source>
        <strain evidence="3">CSF55</strain>
    </source>
</reference>
<sequence>MSPNSAIEWALARGNLIDKLKNAIMGNYQRLKGDAVINLREDILMHRIRHNVTEDSSVLELGIGSLERYFTLIAFAAYLGEREFKNGFSRWINERAEIWKMLENLRKKGGLLRHFRPIEELGILKEKTEQSKSSQISLIEEETISAINNRSGSVLTSHTILKIDHWGIDKSQVMIVGAPNFRRVEEFPVYGVAQPTENGIINVLEYIKRELESEVEGVEMGEGEGVEGEEERLAMRVEGMMVDERIQTTTTTFNPHTTIKPPTFKPPNTNKIVWINLREEPIIYIKGEPFVLRDEKYSLRNIQTYSGITSERLELLEMRLKDDVIAESKYYSGRILLHEENENEIVGNWIKLENGNVKTVNETFKSEIYEFSKRSFIECEFYRIPLTAEESPEPNDLDSILQLIAKMDILNTRIIMNCQVGHGRSTMGMIVAILVINWIRKGIEGVEGVEMDRVEMGRGGVEGGRERVEVEVEGNTTTSNTRDATTRDTSHVNASSPTTSPTSTTSPTTTTSPLVTSSPAIVYSLLRVIRNGLECKRIVDETINKCSMTVNLKTKIEEYKIKAEKAMDENEARRLIIRGVQYLKRYFLLIVFQSYLEQTNVNALNEMESFNCWIKRHLEIIKMMDEMEEASSIGNIQILSMVDSVPPGAGIALTTEVLEVVKNRKGSVLASFTILKYDHFPGCQKLTLKDRIDGAPNFRRVTLSLNSLRLDDISHSTSIESLHRSNSFKLDSKCSYVYGVGMPTLDGIKKTLLLCHCGPNNNRSIKWTCLREEPVIFVNGRPFVLRTFQDPVSNLETTGIVCERVELMEDRMKKDILNELILYNGKLLLHQEEINSNNSYSIVPVWESVDPSNVKTLAQVFDEIKQEGFNVSYIRIPITDEQAPIPIVFDQLASNNLNLNDSIFNCQMGRGRTTTGMIITLMLSIVQKCSSDFSTLESVLATYFDNDPLSIPNDDHQEYTFMRGDYKIILQLISVLSFGRLAKMLTDYTIDHCQHIQNLRLAIYDFKTRLSINKSTKFNQVFQRGIQSIIFFIGINYLMRIPHFMHSISHYLIFLVLFTLSIITLYPPPPPPSKIVLSEFDQCIVNHFKKPLHRLLPSYTPSQSIHSYFNSYSNTLKSLQLQSNCKRKLLAYRCHEGGCGGLGDRFRGIITTFYLALLNSYEFAIQWDYPVRLDHYFNIHMVNNTDKKVTMVGKVSVTEKYLKNTDFDKEWEDSQSVGLRTNSKMWEAIFRGWRYRGKVEELMPFLRNAESELAAHYVMSYLFKEPTPFLSNATHSYINELKNGRNDKGNEIEESENENESDNQIDNESDNHQENENYIIGVQFRSGDLIYGKQNTERQHLSQIECFISQSTTTCLNQAKSHCIYFITSDSPNAIMLLEEGITAVHDRVNQKTFQIKYIQGSAPHIDYAPKMKNQDRNLYLKLFTDWWILCRADALVISRSGFSESAVWTMPKKAWRIIGNTCNFEEYKIK</sequence>
<name>A0A4P9YGU9_ROZAC</name>
<dbReference type="SUPFAM" id="SSF52799">
    <property type="entry name" value="(Phosphotyrosine protein) phosphatases II"/>
    <property type="match status" value="2"/>
</dbReference>
<dbReference type="Proteomes" id="UP000281549">
    <property type="component" value="Unassembled WGS sequence"/>
</dbReference>
<gene>
    <name evidence="2" type="ORF">ROZALSC1DRAFT_23771</name>
</gene>
<feature type="region of interest" description="Disordered" evidence="1">
    <location>
        <begin position="457"/>
        <end position="513"/>
    </location>
</feature>
<dbReference type="CDD" id="cd14496">
    <property type="entry name" value="PTP_paladin"/>
    <property type="match status" value="1"/>
</dbReference>
<feature type="compositionally biased region" description="Low complexity" evidence="1">
    <location>
        <begin position="495"/>
        <end position="513"/>
    </location>
</feature>
<dbReference type="Gene3D" id="3.90.190.10">
    <property type="entry name" value="Protein tyrosine phosphatase superfamily"/>
    <property type="match status" value="3"/>
</dbReference>
<protein>
    <submittedName>
        <fullName evidence="2">Uncharacterized protein</fullName>
    </submittedName>
</protein>
<dbReference type="PANTHER" id="PTHR23339">
    <property type="entry name" value="TYROSINE SPECIFIC PROTEIN PHOSPHATASE AND DUAL SPECIFICITY PROTEIN PHOSPHATASE"/>
    <property type="match status" value="1"/>
</dbReference>
<organism evidence="2 3">
    <name type="scientific">Rozella allomycis (strain CSF55)</name>
    <dbReference type="NCBI Taxonomy" id="988480"/>
    <lineage>
        <taxon>Eukaryota</taxon>
        <taxon>Fungi</taxon>
        <taxon>Fungi incertae sedis</taxon>
        <taxon>Cryptomycota</taxon>
        <taxon>Cryptomycota incertae sedis</taxon>
        <taxon>Rozella</taxon>
    </lineage>
</organism>
<feature type="compositionally biased region" description="Low complexity" evidence="1">
    <location>
        <begin position="473"/>
        <end position="483"/>
    </location>
</feature>